<feature type="region of interest" description="Disordered" evidence="1">
    <location>
        <begin position="43"/>
        <end position="70"/>
    </location>
</feature>
<organism evidence="2 3">
    <name type="scientific">Pseudodesulfovibrio karagichevae</name>
    <dbReference type="NCBI Taxonomy" id="3239305"/>
    <lineage>
        <taxon>Bacteria</taxon>
        <taxon>Pseudomonadati</taxon>
        <taxon>Thermodesulfobacteriota</taxon>
        <taxon>Desulfovibrionia</taxon>
        <taxon>Desulfovibrionales</taxon>
        <taxon>Desulfovibrionaceae</taxon>
    </lineage>
</organism>
<keyword evidence="3" id="KW-1185">Reference proteome</keyword>
<evidence type="ECO:0000313" key="2">
    <source>
        <dbReference type="EMBL" id="MEZ7198480.1"/>
    </source>
</evidence>
<gene>
    <name evidence="2" type="ORF">AB6M95_17150</name>
</gene>
<name>A0ABV4K791_9BACT</name>
<dbReference type="RefSeq" id="WP_371387969.1">
    <property type="nucleotide sequence ID" value="NZ_JBGLYH010000071.1"/>
</dbReference>
<sequence length="70" mass="7194">MCAAVPVALLLLVILAALTTLRLSRPAPNAQLLARLLNDAARAPEHTGHHATTPPVPTLSPIRTGKAGTA</sequence>
<dbReference type="EMBL" id="JBGLYH010000071">
    <property type="protein sequence ID" value="MEZ7198480.1"/>
    <property type="molecule type" value="Genomic_DNA"/>
</dbReference>
<evidence type="ECO:0000313" key="3">
    <source>
        <dbReference type="Proteomes" id="UP001568698"/>
    </source>
</evidence>
<dbReference type="Proteomes" id="UP001568698">
    <property type="component" value="Unassembled WGS sequence"/>
</dbReference>
<accession>A0ABV4K791</accession>
<comment type="caution">
    <text evidence="2">The sequence shown here is derived from an EMBL/GenBank/DDBJ whole genome shotgun (WGS) entry which is preliminary data.</text>
</comment>
<proteinExistence type="predicted"/>
<protein>
    <submittedName>
        <fullName evidence="2">Uncharacterized protein</fullName>
    </submittedName>
</protein>
<evidence type="ECO:0000256" key="1">
    <source>
        <dbReference type="SAM" id="MobiDB-lite"/>
    </source>
</evidence>
<reference evidence="2 3" key="1">
    <citation type="submission" date="2024-08" db="EMBL/GenBank/DDBJ databases">
        <title>Sulfate-reducing bacteria isolated from formation water of the oil field in Kazakhstan and description of Pseudodesulfovibrio sp.</title>
        <authorList>
            <person name="Bidzhieva S.K."/>
            <person name="Tourova T.P."/>
            <person name="Grouzdev D.S."/>
            <person name="Beletsky A.V."/>
            <person name="Sokolova D.S."/>
            <person name="Samigullina S.R."/>
            <person name="Poltaraus A.B."/>
            <person name="Avtukh A.N."/>
            <person name="Tereshina V.M."/>
            <person name="Zhaparov N.S."/>
            <person name="Mardanov A.V."/>
            <person name="Nazina T.N."/>
        </authorList>
    </citation>
    <scope>NUCLEOTIDE SEQUENCE [LARGE SCALE GENOMIC DNA]</scope>
    <source>
        <strain evidence="2 3">9FUS</strain>
    </source>
</reference>